<dbReference type="SUPFAM" id="SSF47203">
    <property type="entry name" value="Acyl-CoA dehydrogenase C-terminal domain-like"/>
    <property type="match status" value="1"/>
</dbReference>
<reference evidence="10" key="1">
    <citation type="submission" date="2022-08" db="EMBL/GenBank/DDBJ databases">
        <title>Genome sequencing of Nocardioides sp. STR2.</title>
        <authorList>
            <person name="So Y."/>
        </authorList>
    </citation>
    <scope>NUCLEOTIDE SEQUENCE</scope>
    <source>
        <strain evidence="10">STR2</strain>
    </source>
</reference>
<dbReference type="Gene3D" id="2.40.110.20">
    <property type="match status" value="1"/>
</dbReference>
<sequence length="549" mass="58471">MSTPGSDVRTATNQAPALVGHNVVTSDLALAEALARHGSAALVEELTPLGADAGTAEAREHGMLANRHHPELASYDRWGNRVDEVEFHPSWHWLMERAVGHGLQAAPWEQQAAGDPHAHLRRAAGFFAWSQTEPGHGCPISMTYAAVPALRADEAIAEEWVPLLAARSYDPGVRSRSTKTGALAGMGMTEKQGGSDVRANQTRATPTTDGGWYRLDGHKWFTSAPMNDVFLVLAQADGGMTCFVVPRVLEDGTRNRIDVVRLKDKLGNRSNASSELELTGTLAQRLGDEGRGVRTIIEMVAATRLDCVLGSAALMRHALAEASWHVAHRSAFGGLLVDKPLMQNVVADLAVESEAATALAMRLAAAVDRPGDAHEVALRRIALPLAKFWVCKRTPAMVAEALECLGGNGYVEDSGLPLMFRESPLNSIWEGSGNVNALDVLRALGREPEVLQAWITEVGAARGADSRLDRAVDDTLALLGEGAGLEAGARRLAGPMAACLQGSLLVRFAPAEVADAFCGSRFGTTYGGTFGMLDSGSLREVVDRATPHL</sequence>
<dbReference type="InterPro" id="IPR041504">
    <property type="entry name" value="AidB_N"/>
</dbReference>
<dbReference type="InterPro" id="IPR006091">
    <property type="entry name" value="Acyl-CoA_Oxase/DH_mid-dom"/>
</dbReference>
<evidence type="ECO:0000256" key="3">
    <source>
        <dbReference type="ARBA" id="ARBA00022630"/>
    </source>
</evidence>
<dbReference type="InterPro" id="IPR052904">
    <property type="entry name" value="Acyl-CoA_dehydrogenase-like"/>
</dbReference>
<dbReference type="InterPro" id="IPR036250">
    <property type="entry name" value="AcylCo_DH-like_C"/>
</dbReference>
<feature type="domain" description="Adaptive response protein AidB N-terminal" evidence="9">
    <location>
        <begin position="13"/>
        <end position="171"/>
    </location>
</feature>
<protein>
    <submittedName>
        <fullName evidence="10">Acyl-CoA dehydrogenase family protein</fullName>
    </submittedName>
</protein>
<evidence type="ECO:0000313" key="11">
    <source>
        <dbReference type="Proteomes" id="UP001074726"/>
    </source>
</evidence>
<dbReference type="PROSITE" id="PS00072">
    <property type="entry name" value="ACYL_COA_DH_1"/>
    <property type="match status" value="1"/>
</dbReference>
<dbReference type="InterPro" id="IPR009075">
    <property type="entry name" value="AcylCo_DH/oxidase_C"/>
</dbReference>
<feature type="region of interest" description="Disordered" evidence="6">
    <location>
        <begin position="186"/>
        <end position="209"/>
    </location>
</feature>
<comment type="similarity">
    <text evidence="2 5">Belongs to the acyl-CoA dehydrogenase family.</text>
</comment>
<feature type="domain" description="Acyl-CoA dehydrogenase/oxidase C-terminal" evidence="7">
    <location>
        <begin position="290"/>
        <end position="444"/>
    </location>
</feature>
<keyword evidence="3 5" id="KW-0285">Flavoprotein</keyword>
<dbReference type="InterPro" id="IPR006089">
    <property type="entry name" value="Acyl-CoA_DH_CS"/>
</dbReference>
<evidence type="ECO:0000256" key="6">
    <source>
        <dbReference type="SAM" id="MobiDB-lite"/>
    </source>
</evidence>
<dbReference type="Gene3D" id="6.10.250.600">
    <property type="match status" value="1"/>
</dbReference>
<evidence type="ECO:0000256" key="1">
    <source>
        <dbReference type="ARBA" id="ARBA00001974"/>
    </source>
</evidence>
<evidence type="ECO:0000256" key="4">
    <source>
        <dbReference type="ARBA" id="ARBA00022827"/>
    </source>
</evidence>
<dbReference type="PANTHER" id="PTHR42707:SF3">
    <property type="entry name" value="ACYL-COA DEHYDROGENASE AIDB-RELATED"/>
    <property type="match status" value="1"/>
</dbReference>
<evidence type="ECO:0000256" key="2">
    <source>
        <dbReference type="ARBA" id="ARBA00009347"/>
    </source>
</evidence>
<dbReference type="Proteomes" id="UP001074726">
    <property type="component" value="Unassembled WGS sequence"/>
</dbReference>
<dbReference type="InterPro" id="IPR009100">
    <property type="entry name" value="AcylCoA_DH/oxidase_NM_dom_sf"/>
</dbReference>
<evidence type="ECO:0000259" key="9">
    <source>
        <dbReference type="Pfam" id="PF18158"/>
    </source>
</evidence>
<proteinExistence type="inferred from homology"/>
<keyword evidence="5" id="KW-0560">Oxidoreductase</keyword>
<dbReference type="SUPFAM" id="SSF56645">
    <property type="entry name" value="Acyl-CoA dehydrogenase NM domain-like"/>
    <property type="match status" value="1"/>
</dbReference>
<evidence type="ECO:0000256" key="5">
    <source>
        <dbReference type="RuleBase" id="RU362125"/>
    </source>
</evidence>
<name>A0ABT4CB82_9ACTN</name>
<dbReference type="Pfam" id="PF18158">
    <property type="entry name" value="AidB_N"/>
    <property type="match status" value="1"/>
</dbReference>
<evidence type="ECO:0000259" key="7">
    <source>
        <dbReference type="Pfam" id="PF00441"/>
    </source>
</evidence>
<keyword evidence="11" id="KW-1185">Reference proteome</keyword>
<keyword evidence="4 5" id="KW-0274">FAD</keyword>
<accession>A0ABT4CB82</accession>
<feature type="domain" description="Acyl-CoA oxidase/dehydrogenase middle" evidence="8">
    <location>
        <begin position="186"/>
        <end position="279"/>
    </location>
</feature>
<dbReference type="EMBL" id="JAPPUX010000002">
    <property type="protein sequence ID" value="MCY4726229.1"/>
    <property type="molecule type" value="Genomic_DNA"/>
</dbReference>
<comment type="cofactor">
    <cofactor evidence="1 5">
        <name>FAD</name>
        <dbReference type="ChEBI" id="CHEBI:57692"/>
    </cofactor>
</comment>
<dbReference type="Gene3D" id="1.20.140.10">
    <property type="entry name" value="Butyryl-CoA Dehydrogenase, subunit A, domain 3"/>
    <property type="match status" value="1"/>
</dbReference>
<comment type="caution">
    <text evidence="10">The sequence shown here is derived from an EMBL/GenBank/DDBJ whole genome shotgun (WGS) entry which is preliminary data.</text>
</comment>
<dbReference type="RefSeq" id="WP_268111065.1">
    <property type="nucleotide sequence ID" value="NZ_JAPPUX010000002.1"/>
</dbReference>
<gene>
    <name evidence="10" type="ORF">NYO98_08065</name>
</gene>
<evidence type="ECO:0000313" key="10">
    <source>
        <dbReference type="EMBL" id="MCY4726229.1"/>
    </source>
</evidence>
<dbReference type="Pfam" id="PF02770">
    <property type="entry name" value="Acyl-CoA_dh_M"/>
    <property type="match status" value="1"/>
</dbReference>
<dbReference type="PANTHER" id="PTHR42707">
    <property type="entry name" value="ACYL-COA DEHYDROGENASE"/>
    <property type="match status" value="1"/>
</dbReference>
<evidence type="ECO:0000259" key="8">
    <source>
        <dbReference type="Pfam" id="PF02770"/>
    </source>
</evidence>
<dbReference type="Pfam" id="PF00441">
    <property type="entry name" value="Acyl-CoA_dh_1"/>
    <property type="match status" value="1"/>
</dbReference>
<organism evidence="10 11">
    <name type="scientific">Nocardioides pini</name>
    <dbReference type="NCBI Taxonomy" id="2975053"/>
    <lineage>
        <taxon>Bacteria</taxon>
        <taxon>Bacillati</taxon>
        <taxon>Actinomycetota</taxon>
        <taxon>Actinomycetes</taxon>
        <taxon>Propionibacteriales</taxon>
        <taxon>Nocardioidaceae</taxon>
        <taxon>Nocardioides</taxon>
    </lineage>
</organism>
<feature type="compositionally biased region" description="Polar residues" evidence="6">
    <location>
        <begin position="198"/>
        <end position="208"/>
    </location>
</feature>